<accession>A0ABV8DUC2</accession>
<reference evidence="2" key="1">
    <citation type="journal article" date="2019" name="Int. J. Syst. Evol. Microbiol.">
        <title>The Global Catalogue of Microorganisms (GCM) 10K type strain sequencing project: providing services to taxonomists for standard genome sequencing and annotation.</title>
        <authorList>
            <consortium name="The Broad Institute Genomics Platform"/>
            <consortium name="The Broad Institute Genome Sequencing Center for Infectious Disease"/>
            <person name="Wu L."/>
            <person name="Ma J."/>
        </authorList>
    </citation>
    <scope>NUCLEOTIDE SEQUENCE [LARGE SCALE GENOMIC DNA]</scope>
    <source>
        <strain evidence="2">CGMCC 4.7330</strain>
    </source>
</reference>
<keyword evidence="2" id="KW-1185">Reference proteome</keyword>
<dbReference type="RefSeq" id="WP_378613308.1">
    <property type="nucleotide sequence ID" value="NZ_JBHSAX010000014.1"/>
</dbReference>
<protein>
    <submittedName>
        <fullName evidence="1">Phosphohydrolase</fullName>
    </submittedName>
</protein>
<dbReference type="SUPFAM" id="SSF109604">
    <property type="entry name" value="HD-domain/PDEase-like"/>
    <property type="match status" value="1"/>
</dbReference>
<dbReference type="PANTHER" id="PTHR35569:SF1">
    <property type="entry name" value="CYANAMIDE HYDRATASE DDI2-RELATED"/>
    <property type="match status" value="1"/>
</dbReference>
<dbReference type="CDD" id="cd00077">
    <property type="entry name" value="HDc"/>
    <property type="match status" value="1"/>
</dbReference>
<proteinExistence type="predicted"/>
<evidence type="ECO:0000313" key="1">
    <source>
        <dbReference type="EMBL" id="MFC3963560.1"/>
    </source>
</evidence>
<organism evidence="1 2">
    <name type="scientific">Nocardia jiangsuensis</name>
    <dbReference type="NCBI Taxonomy" id="1691563"/>
    <lineage>
        <taxon>Bacteria</taxon>
        <taxon>Bacillati</taxon>
        <taxon>Actinomycetota</taxon>
        <taxon>Actinomycetes</taxon>
        <taxon>Mycobacteriales</taxon>
        <taxon>Nocardiaceae</taxon>
        <taxon>Nocardia</taxon>
    </lineage>
</organism>
<sequence>MSVDHEVIRANSGALTAAQRRRLRAEIARTLPGLLAGRLAWAAGRGGRGRTDLARVPDSGAAREAEELARAELSTPVLAHSFRTYLFGKALAGLDNATYDDEVAYIACLLHDLNLGTPTVGRCFAVAGGERAAAFALGAGLAPERADAVGAAVAAHITPGVAADTGDPGGFVSAGAAVDVIGARIAELDRDWVGEVLTEHPRHNWKKVAIAAFRAEAKAVPEGRTALLLAAGFATTVRFAPFAE</sequence>
<dbReference type="InterPro" id="IPR003607">
    <property type="entry name" value="HD/PDEase_dom"/>
</dbReference>
<name>A0ABV8DUC2_9NOCA</name>
<dbReference type="PANTHER" id="PTHR35569">
    <property type="entry name" value="CYANAMIDE HYDRATASE DDI2-RELATED"/>
    <property type="match status" value="1"/>
</dbReference>
<gene>
    <name evidence="1" type="ORF">ACFO0B_16335</name>
</gene>
<evidence type="ECO:0000313" key="2">
    <source>
        <dbReference type="Proteomes" id="UP001595696"/>
    </source>
</evidence>
<dbReference type="EMBL" id="JBHSAX010000014">
    <property type="protein sequence ID" value="MFC3963560.1"/>
    <property type="molecule type" value="Genomic_DNA"/>
</dbReference>
<dbReference type="Gene3D" id="1.10.3210.10">
    <property type="entry name" value="Hypothetical protein af1432"/>
    <property type="match status" value="1"/>
</dbReference>
<comment type="caution">
    <text evidence="1">The sequence shown here is derived from an EMBL/GenBank/DDBJ whole genome shotgun (WGS) entry which is preliminary data.</text>
</comment>
<dbReference type="Proteomes" id="UP001595696">
    <property type="component" value="Unassembled WGS sequence"/>
</dbReference>